<evidence type="ECO:0000313" key="4">
    <source>
        <dbReference type="Proteomes" id="UP000290819"/>
    </source>
</evidence>
<reference evidence="3 4" key="1">
    <citation type="submission" date="2017-03" db="EMBL/GenBank/DDBJ databases">
        <authorList>
            <person name="Safronova V.I."/>
            <person name="Sazanova A.L."/>
            <person name="Chirak E.R."/>
        </authorList>
    </citation>
    <scope>NUCLEOTIDE SEQUENCE [LARGE SCALE GENOMIC DNA]</scope>
    <source>
        <strain evidence="3 4">Opo-243</strain>
    </source>
</reference>
<dbReference type="Proteomes" id="UP000290819">
    <property type="component" value="Unassembled WGS sequence"/>
</dbReference>
<name>A0A4Q1VAP2_9BRAD</name>
<evidence type="ECO:0000256" key="2">
    <source>
        <dbReference type="SAM" id="SignalP"/>
    </source>
</evidence>
<protein>
    <recommendedName>
        <fullName evidence="5">DUF3551 domain-containing protein</fullName>
    </recommendedName>
</protein>
<comment type="caution">
    <text evidence="3">The sequence shown here is derived from an EMBL/GenBank/DDBJ whole genome shotgun (WGS) entry which is preliminary data.</text>
</comment>
<gene>
    <name evidence="3" type="ORF">B5V03_14600</name>
</gene>
<feature type="compositionally biased region" description="Basic and acidic residues" evidence="1">
    <location>
        <begin position="76"/>
        <end position="92"/>
    </location>
</feature>
<dbReference type="RefSeq" id="WP_129270997.1">
    <property type="nucleotide sequence ID" value="NZ_MZXW01000016.1"/>
</dbReference>
<dbReference type="AlphaFoldDB" id="A0A4Q1VAP2"/>
<evidence type="ECO:0008006" key="5">
    <source>
        <dbReference type="Google" id="ProtNLM"/>
    </source>
</evidence>
<keyword evidence="2" id="KW-0732">Signal</keyword>
<keyword evidence="4" id="KW-1185">Reference proteome</keyword>
<evidence type="ECO:0000313" key="3">
    <source>
        <dbReference type="EMBL" id="RXT49091.1"/>
    </source>
</evidence>
<feature type="signal peptide" evidence="2">
    <location>
        <begin position="1"/>
        <end position="19"/>
    </location>
</feature>
<accession>A0A4Q1VAP2</accession>
<dbReference type="OrthoDB" id="8255100at2"/>
<sequence>MWKAVVVAVVTLASAPALAQDAAKKSDPKADNCFYTVGTQSIQVPIGGSVCRRQPAPYNDKYSLLRCTPPLDEIDSDVKRGDSRCDKYDERE</sequence>
<proteinExistence type="predicted"/>
<organism evidence="3 4">
    <name type="scientific">Bradyrhizobium betae</name>
    <dbReference type="NCBI Taxonomy" id="244734"/>
    <lineage>
        <taxon>Bacteria</taxon>
        <taxon>Pseudomonadati</taxon>
        <taxon>Pseudomonadota</taxon>
        <taxon>Alphaproteobacteria</taxon>
        <taxon>Hyphomicrobiales</taxon>
        <taxon>Nitrobacteraceae</taxon>
        <taxon>Bradyrhizobium</taxon>
    </lineage>
</organism>
<feature type="region of interest" description="Disordered" evidence="1">
    <location>
        <begin position="73"/>
        <end position="92"/>
    </location>
</feature>
<dbReference type="EMBL" id="MZXW01000016">
    <property type="protein sequence ID" value="RXT49091.1"/>
    <property type="molecule type" value="Genomic_DNA"/>
</dbReference>
<evidence type="ECO:0000256" key="1">
    <source>
        <dbReference type="SAM" id="MobiDB-lite"/>
    </source>
</evidence>
<feature type="chain" id="PRO_5020590483" description="DUF3551 domain-containing protein" evidence="2">
    <location>
        <begin position="20"/>
        <end position="92"/>
    </location>
</feature>